<feature type="transmembrane region" description="Helical" evidence="7">
    <location>
        <begin position="274"/>
        <end position="298"/>
    </location>
</feature>
<keyword evidence="6 7" id="KW-0472">Membrane</keyword>
<feature type="transmembrane region" description="Helical" evidence="7">
    <location>
        <begin position="48"/>
        <end position="66"/>
    </location>
</feature>
<dbReference type="Pfam" id="PF13727">
    <property type="entry name" value="CoA_binding_3"/>
    <property type="match status" value="1"/>
</dbReference>
<evidence type="ECO:0000313" key="10">
    <source>
        <dbReference type="Proteomes" id="UP000596092"/>
    </source>
</evidence>
<accession>A0A7T5VF12</accession>
<dbReference type="GO" id="GO:0089702">
    <property type="term" value="F:undecaprenyl-phosphate glucose phosphotransferase activity"/>
    <property type="evidence" value="ECO:0007669"/>
    <property type="project" value="TreeGrafter"/>
</dbReference>
<organism evidence="9 10">
    <name type="scientific">Desulfobulbus oligotrophicus</name>
    <dbReference type="NCBI Taxonomy" id="1909699"/>
    <lineage>
        <taxon>Bacteria</taxon>
        <taxon>Pseudomonadati</taxon>
        <taxon>Thermodesulfobacteriota</taxon>
        <taxon>Desulfobulbia</taxon>
        <taxon>Desulfobulbales</taxon>
        <taxon>Desulfobulbaceae</taxon>
        <taxon>Desulfobulbus</taxon>
    </lineage>
</organism>
<keyword evidence="3 9" id="KW-0808">Transferase</keyword>
<dbReference type="KEGG" id="dog:HP555_12930"/>
<evidence type="ECO:0000313" key="9">
    <source>
        <dbReference type="EMBL" id="QQG66704.1"/>
    </source>
</evidence>
<evidence type="ECO:0000256" key="1">
    <source>
        <dbReference type="ARBA" id="ARBA00004141"/>
    </source>
</evidence>
<feature type="transmembrane region" description="Helical" evidence="7">
    <location>
        <begin position="113"/>
        <end position="133"/>
    </location>
</feature>
<dbReference type="RefSeq" id="WP_199262987.1">
    <property type="nucleotide sequence ID" value="NZ_CP054140.1"/>
</dbReference>
<dbReference type="InterPro" id="IPR003362">
    <property type="entry name" value="Bact_transf"/>
</dbReference>
<comment type="subcellular location">
    <subcellularLocation>
        <location evidence="1">Membrane</location>
        <topology evidence="1">Multi-pass membrane protein</topology>
    </subcellularLocation>
</comment>
<gene>
    <name evidence="9" type="ORF">HP555_12930</name>
</gene>
<protein>
    <submittedName>
        <fullName evidence="9">TIGR03013 family PEP-CTERM/XrtA system glycosyltransferase</fullName>
    </submittedName>
</protein>
<dbReference type="NCBIfam" id="TIGR03013">
    <property type="entry name" value="EpsB_2"/>
    <property type="match status" value="1"/>
</dbReference>
<feature type="transmembrane region" description="Helical" evidence="7">
    <location>
        <begin position="14"/>
        <end position="36"/>
    </location>
</feature>
<evidence type="ECO:0000256" key="5">
    <source>
        <dbReference type="ARBA" id="ARBA00022989"/>
    </source>
</evidence>
<dbReference type="Pfam" id="PF02397">
    <property type="entry name" value="Bac_transf"/>
    <property type="match status" value="1"/>
</dbReference>
<keyword evidence="10" id="KW-1185">Reference proteome</keyword>
<evidence type="ECO:0000256" key="3">
    <source>
        <dbReference type="ARBA" id="ARBA00022679"/>
    </source>
</evidence>
<feature type="domain" description="Bacterial sugar transferase" evidence="8">
    <location>
        <begin position="272"/>
        <end position="454"/>
    </location>
</feature>
<dbReference type="Proteomes" id="UP000596092">
    <property type="component" value="Chromosome"/>
</dbReference>
<dbReference type="PANTHER" id="PTHR30576">
    <property type="entry name" value="COLANIC BIOSYNTHESIS UDP-GLUCOSE LIPID CARRIER TRANSFERASE"/>
    <property type="match status" value="1"/>
</dbReference>
<dbReference type="NCBIfam" id="TIGR03025">
    <property type="entry name" value="EPS_sugtrans"/>
    <property type="match status" value="1"/>
</dbReference>
<reference evidence="9 10" key="1">
    <citation type="submission" date="2020-05" db="EMBL/GenBank/DDBJ databases">
        <title>Complete genome of Desulfobulbus oligotrophicus.</title>
        <authorList>
            <person name="Podar M."/>
        </authorList>
    </citation>
    <scope>NUCLEOTIDE SEQUENCE [LARGE SCALE GENOMIC DNA]</scope>
    <source>
        <strain evidence="9 10">Prop6</strain>
    </source>
</reference>
<dbReference type="EMBL" id="CP054140">
    <property type="protein sequence ID" value="QQG66704.1"/>
    <property type="molecule type" value="Genomic_DNA"/>
</dbReference>
<evidence type="ECO:0000256" key="6">
    <source>
        <dbReference type="ARBA" id="ARBA00023136"/>
    </source>
</evidence>
<keyword evidence="4 7" id="KW-0812">Transmembrane</keyword>
<name>A0A7T5VF12_9BACT</name>
<evidence type="ECO:0000256" key="4">
    <source>
        <dbReference type="ARBA" id="ARBA00022692"/>
    </source>
</evidence>
<dbReference type="AlphaFoldDB" id="A0A7T5VF12"/>
<comment type="similarity">
    <text evidence="2">Belongs to the bacterial sugar transferase family.</text>
</comment>
<keyword evidence="5 7" id="KW-1133">Transmembrane helix</keyword>
<dbReference type="GO" id="GO:0009242">
    <property type="term" value="P:colanic acid biosynthetic process"/>
    <property type="evidence" value="ECO:0007669"/>
    <property type="project" value="TreeGrafter"/>
</dbReference>
<evidence type="ECO:0000256" key="2">
    <source>
        <dbReference type="ARBA" id="ARBA00006464"/>
    </source>
</evidence>
<sequence>MPYLLNKYYPARKLIFFLGEGFLIFSSVLGVLLLISGWKLFFAVPSEFLPRALIVTIVFQLTLYFFDLYDFRKTGPTGETFMRMMQAFGAGCIVLAFLYFVFPFIIISTSTFFGCYILICITLLLWRSLYYFILQKKLLAQDIIIIGTGEMAARIVLEILENKESGFIIAAIIGNNPPVFDHQNIPVFHTFSDLNSNPVLSEIDHIVVALDDRRGVMPTTDLLEKKLQGKLIEDGISFYETITGKILIEKVNPAWLIFSEGFDYGRLAYLSKRILDLFLAFIGLVLSLPISIVTAILIRLESPGPVLYRQERVGERGKSFYILKFRSMRQDAEKNGAVWAATNDSRVTRVGRFIRKVRIDEIPQMWNVVLGQMSFVGPRPERPVFVNQLVQKLPYYSLRHATKPGITGWAQVCYPYGASEEDALRKLEYDLYYIKHQSFFIDLLIVFRTVKTVLFQKGAR</sequence>
<dbReference type="InterPro" id="IPR017464">
    <property type="entry name" value="Sugar_tfrase_EpsB_2"/>
</dbReference>
<feature type="transmembrane region" description="Helical" evidence="7">
    <location>
        <begin position="87"/>
        <end position="107"/>
    </location>
</feature>
<dbReference type="GO" id="GO:0016020">
    <property type="term" value="C:membrane"/>
    <property type="evidence" value="ECO:0007669"/>
    <property type="project" value="UniProtKB-SubCell"/>
</dbReference>
<dbReference type="InterPro" id="IPR017475">
    <property type="entry name" value="EPS_sugar_tfrase"/>
</dbReference>
<proteinExistence type="inferred from homology"/>
<evidence type="ECO:0000256" key="7">
    <source>
        <dbReference type="SAM" id="Phobius"/>
    </source>
</evidence>
<evidence type="ECO:0000259" key="8">
    <source>
        <dbReference type="Pfam" id="PF02397"/>
    </source>
</evidence>
<dbReference type="PANTHER" id="PTHR30576:SF21">
    <property type="entry name" value="UDP-GLUCOSE:UNDECAPRENYL-PHOSPHATE GLUCOSE-1-PHOSPHATE TRANSFERASE"/>
    <property type="match status" value="1"/>
</dbReference>